<feature type="transmembrane region" description="Helical" evidence="7">
    <location>
        <begin position="6"/>
        <end position="28"/>
    </location>
</feature>
<dbReference type="Gene3D" id="1.20.5.2700">
    <property type="match status" value="1"/>
</dbReference>
<dbReference type="NCBIfam" id="TIGR01974">
    <property type="entry name" value="NDH_I_L"/>
    <property type="match status" value="1"/>
</dbReference>
<evidence type="ECO:0000256" key="6">
    <source>
        <dbReference type="SAM" id="MobiDB-lite"/>
    </source>
</evidence>
<feature type="transmembrane region" description="Helical" evidence="7">
    <location>
        <begin position="345"/>
        <end position="362"/>
    </location>
</feature>
<keyword evidence="3 7" id="KW-1133">Transmembrane helix</keyword>
<dbReference type="GO" id="GO:0008137">
    <property type="term" value="F:NADH dehydrogenase (ubiquinone) activity"/>
    <property type="evidence" value="ECO:0007669"/>
    <property type="project" value="InterPro"/>
</dbReference>
<name>W0SHC4_9PROT</name>
<dbReference type="InterPro" id="IPR001516">
    <property type="entry name" value="Proton_antipo_N"/>
</dbReference>
<evidence type="ECO:0000256" key="1">
    <source>
        <dbReference type="ARBA" id="ARBA00004127"/>
    </source>
</evidence>
<dbReference type="STRING" id="1223802.SUTH_01389"/>
<feature type="transmembrane region" description="Helical" evidence="7">
    <location>
        <begin position="548"/>
        <end position="565"/>
    </location>
</feature>
<keyword evidence="2 5" id="KW-0812">Transmembrane</keyword>
<dbReference type="Proteomes" id="UP000031637">
    <property type="component" value="Chromosome"/>
</dbReference>
<dbReference type="InterPro" id="IPR003945">
    <property type="entry name" value="NU5C-like"/>
</dbReference>
<sequence>MSMKSLYLLVPLAPLAGAILAGFFGKILGRTGSHIVTILGVAISFMLSVLIFQDVQAGNVFNGPVYTWMESGGLKLQVGFLIDPLTVLMMLVVTFVSLMVHIYTIGYMADDPGYQRFFSYISLFTFSMLMLVMSNNFVQLFFGWEAVGLVSYLLIGFWYTRPTAIYANLKAFLVNRVGDFGFLLGIGLIAAYAGSLDYAEVFAKRNDLAAMTEAVTGWPLITAVCICLFIGAMGKSAQFPLHVWLPDSMEGPTPISALIHAATMVTAGIFMVSRMSPLFELSDTALSFVLIIGAITTLFMALIAIVQTDIKRVVAYSTLSQLGYMTMALGASAYSVAIFHLMTHAFFKAVLFLGAGSVIIAMHHEQDMRRMGGLRKYMPITYATMLIGAIANAGLPPFAGFFSKDSIIEAVHLAQVPGAGFAYFCALAAVFVGGLYSFRLIFFTFHGKERFREPAHDAHGHDAAHHDAHDDHGHHGPVEPHETPKVVTVPLILLSIPAIASGWLIGTVLYGNWFGGSITIAAAHKGMATMAHEFHGVFGMMLHGVTTLPFWLAISGAATAWFLYIKRPDLPAVIKQKSGVLATILEEKYGFDRFNDWFFAGGARMLGRGLWKGGDQVLIDGVMVNGSAGTVGWISGLVRLIQSGRIYQYAFGMIFGLVTLLTFWRA</sequence>
<dbReference type="EMBL" id="AP012547">
    <property type="protein sequence ID" value="BAO29188.1"/>
    <property type="molecule type" value="Genomic_DNA"/>
</dbReference>
<dbReference type="PANTHER" id="PTHR42829">
    <property type="entry name" value="NADH-UBIQUINONE OXIDOREDUCTASE CHAIN 5"/>
    <property type="match status" value="1"/>
</dbReference>
<dbReference type="GO" id="GO:0003954">
    <property type="term" value="F:NADH dehydrogenase activity"/>
    <property type="evidence" value="ECO:0007669"/>
    <property type="project" value="TreeGrafter"/>
</dbReference>
<reference evidence="10 11" key="1">
    <citation type="journal article" date="2014" name="Syst. Appl. Microbiol.">
        <title>Complete genomes of freshwater sulfur oxidizers Sulfuricella denitrificans skB26 and Sulfuritalea hydrogenivorans sk43H: genetic insights into the sulfur oxidation pathway of betaproteobacteria.</title>
        <authorList>
            <person name="Watanabe T."/>
            <person name="Kojima H."/>
            <person name="Fukui M."/>
        </authorList>
    </citation>
    <scope>NUCLEOTIDE SEQUENCE [LARGE SCALE GENOMIC DNA]</scope>
    <source>
        <strain evidence="10">DSM22779</strain>
    </source>
</reference>
<dbReference type="HOGENOM" id="CLU_007100_6_0_4"/>
<dbReference type="KEGG" id="shd:SUTH_01389"/>
<dbReference type="NCBIfam" id="NF005141">
    <property type="entry name" value="PRK06590.1"/>
    <property type="match status" value="1"/>
</dbReference>
<feature type="transmembrane region" description="Helical" evidence="7">
    <location>
        <begin position="313"/>
        <end position="339"/>
    </location>
</feature>
<feature type="transmembrane region" description="Helical" evidence="7">
    <location>
        <begin position="35"/>
        <end position="52"/>
    </location>
</feature>
<feature type="transmembrane region" description="Helical" evidence="7">
    <location>
        <begin position="285"/>
        <end position="306"/>
    </location>
</feature>
<evidence type="ECO:0000313" key="11">
    <source>
        <dbReference type="Proteomes" id="UP000031637"/>
    </source>
</evidence>
<feature type="transmembrane region" description="Helical" evidence="7">
    <location>
        <begin position="85"/>
        <end position="105"/>
    </location>
</feature>
<dbReference type="OrthoDB" id="9811798at2"/>
<dbReference type="AlphaFoldDB" id="W0SHC4"/>
<accession>W0SHC4</accession>
<evidence type="ECO:0000256" key="3">
    <source>
        <dbReference type="ARBA" id="ARBA00022989"/>
    </source>
</evidence>
<dbReference type="GO" id="GO:0016020">
    <property type="term" value="C:membrane"/>
    <property type="evidence" value="ECO:0007669"/>
    <property type="project" value="UniProtKB-SubCell"/>
</dbReference>
<evidence type="ECO:0000256" key="5">
    <source>
        <dbReference type="RuleBase" id="RU000320"/>
    </source>
</evidence>
<feature type="transmembrane region" description="Helical" evidence="7">
    <location>
        <begin position="255"/>
        <end position="273"/>
    </location>
</feature>
<dbReference type="Pfam" id="PF00662">
    <property type="entry name" value="Proton_antipo_N"/>
    <property type="match status" value="1"/>
</dbReference>
<proteinExistence type="predicted"/>
<keyword evidence="4 7" id="KW-0472">Membrane</keyword>
<dbReference type="InterPro" id="IPR001750">
    <property type="entry name" value="ND/Mrp_TM"/>
</dbReference>
<feature type="transmembrane region" description="Helical" evidence="7">
    <location>
        <begin position="646"/>
        <end position="664"/>
    </location>
</feature>
<dbReference type="Pfam" id="PF00361">
    <property type="entry name" value="Proton_antipo_M"/>
    <property type="match status" value="1"/>
</dbReference>
<dbReference type="GO" id="GO:0042773">
    <property type="term" value="P:ATP synthesis coupled electron transport"/>
    <property type="evidence" value="ECO:0007669"/>
    <property type="project" value="InterPro"/>
</dbReference>
<feature type="transmembrane region" description="Helical" evidence="7">
    <location>
        <begin position="382"/>
        <end position="401"/>
    </location>
</feature>
<evidence type="ECO:0000259" key="8">
    <source>
        <dbReference type="Pfam" id="PF00361"/>
    </source>
</evidence>
<evidence type="ECO:0000313" key="10">
    <source>
        <dbReference type="EMBL" id="BAO29188.1"/>
    </source>
</evidence>
<feature type="transmembrane region" description="Helical" evidence="7">
    <location>
        <begin position="117"/>
        <end position="134"/>
    </location>
</feature>
<evidence type="ECO:0000256" key="7">
    <source>
        <dbReference type="SAM" id="Phobius"/>
    </source>
</evidence>
<dbReference type="GO" id="GO:0012505">
    <property type="term" value="C:endomembrane system"/>
    <property type="evidence" value="ECO:0007669"/>
    <property type="project" value="UniProtKB-SubCell"/>
</dbReference>
<dbReference type="PRINTS" id="PR01435">
    <property type="entry name" value="NPOXDRDTASE5"/>
</dbReference>
<protein>
    <submittedName>
        <fullName evidence="10">NADH dehydrogenase I, chain L</fullName>
    </submittedName>
</protein>
<comment type="subcellular location">
    <subcellularLocation>
        <location evidence="1">Endomembrane system</location>
        <topology evidence="1">Multi-pass membrane protein</topology>
    </subcellularLocation>
    <subcellularLocation>
        <location evidence="5">Membrane</location>
        <topology evidence="5">Multi-pass membrane protein</topology>
    </subcellularLocation>
</comment>
<dbReference type="GO" id="GO:0015990">
    <property type="term" value="P:electron transport coupled proton transport"/>
    <property type="evidence" value="ECO:0007669"/>
    <property type="project" value="TreeGrafter"/>
</dbReference>
<feature type="region of interest" description="Disordered" evidence="6">
    <location>
        <begin position="456"/>
        <end position="480"/>
    </location>
</feature>
<feature type="transmembrane region" description="Helical" evidence="7">
    <location>
        <begin position="172"/>
        <end position="195"/>
    </location>
</feature>
<feature type="transmembrane region" description="Helical" evidence="7">
    <location>
        <begin position="421"/>
        <end position="442"/>
    </location>
</feature>
<evidence type="ECO:0000259" key="9">
    <source>
        <dbReference type="Pfam" id="PF00662"/>
    </source>
</evidence>
<organism evidence="10 11">
    <name type="scientific">Sulfuritalea hydrogenivorans sk43H</name>
    <dbReference type="NCBI Taxonomy" id="1223802"/>
    <lineage>
        <taxon>Bacteria</taxon>
        <taxon>Pseudomonadati</taxon>
        <taxon>Pseudomonadota</taxon>
        <taxon>Betaproteobacteria</taxon>
        <taxon>Nitrosomonadales</taxon>
        <taxon>Sterolibacteriaceae</taxon>
        <taxon>Sulfuritalea</taxon>
    </lineage>
</organism>
<gene>
    <name evidence="10" type="ORF">SUTH_01389</name>
</gene>
<feature type="domain" description="NADH-Ubiquinone oxidoreductase (complex I) chain 5 N-terminal" evidence="9">
    <location>
        <begin position="68"/>
        <end position="118"/>
    </location>
</feature>
<dbReference type="PRINTS" id="PR01434">
    <property type="entry name" value="NADHDHGNASE5"/>
</dbReference>
<evidence type="ECO:0000256" key="4">
    <source>
        <dbReference type="ARBA" id="ARBA00023136"/>
    </source>
</evidence>
<dbReference type="PANTHER" id="PTHR42829:SF2">
    <property type="entry name" value="NADH-UBIQUINONE OXIDOREDUCTASE CHAIN 5"/>
    <property type="match status" value="1"/>
</dbReference>
<evidence type="ECO:0000256" key="2">
    <source>
        <dbReference type="ARBA" id="ARBA00022692"/>
    </source>
</evidence>
<feature type="domain" description="NADH:quinone oxidoreductase/Mrp antiporter transmembrane" evidence="8">
    <location>
        <begin position="134"/>
        <end position="416"/>
    </location>
</feature>
<keyword evidence="11" id="KW-1185">Reference proteome</keyword>
<feature type="transmembrane region" description="Helical" evidence="7">
    <location>
        <begin position="215"/>
        <end position="234"/>
    </location>
</feature>
<feature type="transmembrane region" description="Helical" evidence="7">
    <location>
        <begin position="140"/>
        <end position="160"/>
    </location>
</feature>
<dbReference type="InterPro" id="IPR018393">
    <property type="entry name" value="NADHpl_OxRdtase_5_subgr"/>
</dbReference>